<dbReference type="PANTHER" id="PTHR34820">
    <property type="entry name" value="INNER MEMBRANE PROTEIN YEBZ"/>
    <property type="match status" value="1"/>
</dbReference>
<organism evidence="9 10">
    <name type="scientific">Brachybacterium alimentarium</name>
    <dbReference type="NCBI Taxonomy" id="47845"/>
    <lineage>
        <taxon>Bacteria</taxon>
        <taxon>Bacillati</taxon>
        <taxon>Actinomycetota</taxon>
        <taxon>Actinomycetes</taxon>
        <taxon>Micrococcales</taxon>
        <taxon>Dermabacteraceae</taxon>
        <taxon>Brachybacterium</taxon>
    </lineage>
</organism>
<feature type="transmembrane region" description="Helical" evidence="7">
    <location>
        <begin position="198"/>
        <end position="221"/>
    </location>
</feature>
<dbReference type="Pfam" id="PF05425">
    <property type="entry name" value="CopD"/>
    <property type="match status" value="1"/>
</dbReference>
<evidence type="ECO:0000256" key="1">
    <source>
        <dbReference type="ARBA" id="ARBA00004651"/>
    </source>
</evidence>
<dbReference type="Proteomes" id="UP000218598">
    <property type="component" value="Unassembled WGS sequence"/>
</dbReference>
<dbReference type="Pfam" id="PF09678">
    <property type="entry name" value="Caa3_CtaG"/>
    <property type="match status" value="1"/>
</dbReference>
<feature type="transmembrane region" description="Helical" evidence="7">
    <location>
        <begin position="475"/>
        <end position="498"/>
    </location>
</feature>
<keyword evidence="5 7" id="KW-0472">Membrane</keyword>
<evidence type="ECO:0000256" key="7">
    <source>
        <dbReference type="SAM" id="Phobius"/>
    </source>
</evidence>
<feature type="transmembrane region" description="Helical" evidence="7">
    <location>
        <begin position="233"/>
        <end position="254"/>
    </location>
</feature>
<feature type="transmembrane region" description="Helical" evidence="7">
    <location>
        <begin position="430"/>
        <end position="454"/>
    </location>
</feature>
<feature type="transmembrane region" description="Helical" evidence="7">
    <location>
        <begin position="596"/>
        <end position="617"/>
    </location>
</feature>
<comment type="subcellular location">
    <subcellularLocation>
        <location evidence="1">Cell membrane</location>
        <topology evidence="1">Multi-pass membrane protein</topology>
    </subcellularLocation>
</comment>
<dbReference type="InterPro" id="IPR008457">
    <property type="entry name" value="Cu-R_CopD_dom"/>
</dbReference>
<feature type="transmembrane region" description="Helical" evidence="7">
    <location>
        <begin position="266"/>
        <end position="286"/>
    </location>
</feature>
<dbReference type="GO" id="GO:0006825">
    <property type="term" value="P:copper ion transport"/>
    <property type="evidence" value="ECO:0007669"/>
    <property type="project" value="InterPro"/>
</dbReference>
<feature type="transmembrane region" description="Helical" evidence="7">
    <location>
        <begin position="137"/>
        <end position="156"/>
    </location>
</feature>
<evidence type="ECO:0000313" key="10">
    <source>
        <dbReference type="Proteomes" id="UP000218598"/>
    </source>
</evidence>
<feature type="transmembrane region" description="Helical" evidence="7">
    <location>
        <begin position="543"/>
        <end position="571"/>
    </location>
</feature>
<evidence type="ECO:0000256" key="3">
    <source>
        <dbReference type="ARBA" id="ARBA00022692"/>
    </source>
</evidence>
<feature type="transmembrane region" description="Helical" evidence="7">
    <location>
        <begin position="58"/>
        <end position="75"/>
    </location>
</feature>
<dbReference type="EMBL" id="NRGR01000018">
    <property type="protein sequence ID" value="PCC39080.1"/>
    <property type="molecule type" value="Genomic_DNA"/>
</dbReference>
<evidence type="ECO:0000256" key="2">
    <source>
        <dbReference type="ARBA" id="ARBA00022475"/>
    </source>
</evidence>
<feature type="transmembrane region" description="Helical" evidence="7">
    <location>
        <begin position="163"/>
        <end position="186"/>
    </location>
</feature>
<comment type="caution">
    <text evidence="9">The sequence shown here is derived from an EMBL/GenBank/DDBJ whole genome shotgun (WGS) entry which is preliminary data.</text>
</comment>
<evidence type="ECO:0000256" key="5">
    <source>
        <dbReference type="ARBA" id="ARBA00023136"/>
    </source>
</evidence>
<keyword evidence="10" id="KW-1185">Reference proteome</keyword>
<evidence type="ECO:0000256" key="6">
    <source>
        <dbReference type="SAM" id="MobiDB-lite"/>
    </source>
</evidence>
<feature type="transmembrane region" description="Helical" evidence="7">
    <location>
        <begin position="298"/>
        <end position="319"/>
    </location>
</feature>
<dbReference type="RefSeq" id="WP_096197245.1">
    <property type="nucleotide sequence ID" value="NZ_BAAAIQ010000022.1"/>
</dbReference>
<feature type="transmembrane region" description="Helical" evidence="7">
    <location>
        <begin position="96"/>
        <end position="117"/>
    </location>
</feature>
<name>A0A2A3YID5_9MICO</name>
<dbReference type="PANTHER" id="PTHR34820:SF4">
    <property type="entry name" value="INNER MEMBRANE PROTEIN YEBZ"/>
    <property type="match status" value="1"/>
</dbReference>
<dbReference type="InterPro" id="IPR032694">
    <property type="entry name" value="CopC/D"/>
</dbReference>
<evidence type="ECO:0000259" key="8">
    <source>
        <dbReference type="Pfam" id="PF05425"/>
    </source>
</evidence>
<gene>
    <name evidence="9" type="ORF">CIK66_10815</name>
</gene>
<dbReference type="AlphaFoldDB" id="A0A2A3YID5"/>
<reference evidence="9 10" key="1">
    <citation type="journal article" date="2017" name="Elife">
        <title>Extensive horizontal gene transfer in cheese-associated bacteria.</title>
        <authorList>
            <person name="Bonham K.S."/>
            <person name="Wolfe B.E."/>
            <person name="Dutton R.J."/>
        </authorList>
    </citation>
    <scope>NUCLEOTIDE SEQUENCE [LARGE SCALE GENOMIC DNA]</scope>
    <source>
        <strain evidence="9 10">341_9</strain>
    </source>
</reference>
<feature type="transmembrane region" description="Helical" evidence="7">
    <location>
        <begin position="397"/>
        <end position="418"/>
    </location>
</feature>
<dbReference type="InterPro" id="IPR019108">
    <property type="entry name" value="Caa3_assmbl_CtaG-rel"/>
</dbReference>
<keyword evidence="3 7" id="KW-0812">Transmembrane</keyword>
<keyword evidence="2" id="KW-1003">Cell membrane</keyword>
<feature type="region of interest" description="Disordered" evidence="6">
    <location>
        <begin position="650"/>
        <end position="739"/>
    </location>
</feature>
<protein>
    <recommendedName>
        <fullName evidence="8">Copper resistance protein D domain-containing protein</fullName>
    </recommendedName>
</protein>
<evidence type="ECO:0000256" key="4">
    <source>
        <dbReference type="ARBA" id="ARBA00022989"/>
    </source>
</evidence>
<accession>A0A2A3YID5</accession>
<proteinExistence type="predicted"/>
<dbReference type="OrthoDB" id="5241646at2"/>
<sequence length="739" mass="77381">MTSRAVRASALAVPLLLILTIVSALIGLFATGAAAPSTLLPASPLVTWGLPVVRALHHLGLLLAIGAGGTAVLLQPGPSRREVTRLDPARRRTVRLGGAGALLWAVAALTQIPLSGLEAAGAGSGMDLWSIALGTDLGKLQLSVGIAAGLAALFYLVARSTTLACWGLAFAGLGVGALGLAGHAGASLDHTNAVNAMALHFVAVAVWAGGLLVIALIAPRLDDDQLATTVRRFSPWALAAVTALALSGILSAVIRLSGWGDLLTTGYGRVVLVKAVGLVVLAGVGASQRRRLGERLRFRHLAATEGIVMAAVIGASIALGRSAPPVPQEVPAVGDLKTLSLVGYLPPAKEFGPGTMFTVIQPDWIALLLAVAMAAIYLTGVFRLIRRGDTWQWHRTLAFLAGCLAFAWVLSGGAAAWGRFRFDAHMIQHMAMMMIVPPLWVLGAPVTLLSRAVAPRTDGSRGIREWVLAALHSRYSEFVSSPPLAGLIFAGSLVVFYFSPLFEAAMYSHLGHVLMTVHFLASGYLFAWVLIGIDPTTRPINPILKLITLLVTLAFHAFFGVAMVSMTWLIAPDWYHQLGMYTEEQLQVIQTRGGTIMWAISEVPTVGYAIIVAVLWMRSEDRRARQFDRKAERDGGAELEAYNAYLASLQEPTDPADGPSGTAPSVDADTTDATGARLDVDAGPGIETAATGCGTDTATDPGADAADTPASPEADADAPLGSVPPAGRSDADEGRRPSL</sequence>
<feature type="compositionally biased region" description="Low complexity" evidence="6">
    <location>
        <begin position="688"/>
        <end position="710"/>
    </location>
</feature>
<feature type="domain" description="Copper resistance protein D" evidence="8">
    <location>
        <begin position="228"/>
        <end position="319"/>
    </location>
</feature>
<dbReference type="GO" id="GO:0005886">
    <property type="term" value="C:plasma membrane"/>
    <property type="evidence" value="ECO:0007669"/>
    <property type="project" value="UniProtKB-SubCell"/>
</dbReference>
<keyword evidence="4 7" id="KW-1133">Transmembrane helix</keyword>
<feature type="transmembrane region" description="Helical" evidence="7">
    <location>
        <begin position="364"/>
        <end position="385"/>
    </location>
</feature>
<feature type="compositionally biased region" description="Basic and acidic residues" evidence="6">
    <location>
        <begin position="729"/>
        <end position="739"/>
    </location>
</feature>
<evidence type="ECO:0000313" key="9">
    <source>
        <dbReference type="EMBL" id="PCC39080.1"/>
    </source>
</evidence>
<feature type="transmembrane region" description="Helical" evidence="7">
    <location>
        <begin position="510"/>
        <end position="531"/>
    </location>
</feature>